<feature type="domain" description="GGDEF" evidence="7">
    <location>
        <begin position="443"/>
        <end position="576"/>
    </location>
</feature>
<dbReference type="PANTHER" id="PTHR45138:SF9">
    <property type="entry name" value="DIGUANYLATE CYCLASE DGCM-RELATED"/>
    <property type="match status" value="1"/>
</dbReference>
<evidence type="ECO:0000313" key="8">
    <source>
        <dbReference type="EMBL" id="MBD1388111.1"/>
    </source>
</evidence>
<sequence length="594" mass="67283">MSNWKHIFVYAWALCAFFSPFCFSENKFENTINNLYEIKSTNQIEYNHGIALLERNSEQLTPHQLNELEYFKAYREFSSGNVPRSLDIGQKIINNSEDLNLLMRTHVLMGTASLYSRNWQVGLDSLMFVTSNIEKISDSSLAQNAGLFVPFFYVQAQNYEMARISLSNLDVGSLNTRNKCMWYQLSVESFDKNLALEKGTGLVERAIDACDSANEVYVSNIIRLLYFESLVDVKPLQVIKESEAIVYELNDLGKEILLPGYYALLAKAYLNIGKNLESESYAKEALIFDNSPGATKSTITAYWVLYRIYYIQGLYESSLNYYVKYSERNSIYLNDLEARNYSVRLAEHKIKEIERENKSLADQNDLLKLEQQLTQSEKENQQLFIVLLATCLVLLAAYLYKARQNQLRLKQLAEFDALTGVYNRGHFTQLAKSALTFAKDSKQSASVVLFDLDLFKKINDTYGHACGDWVLKQVAAACQELTRKNDVFARVGGEEFCFLLLGCDSHTALDVAEKCRRAINNIDTKESGFDFKVSGSFGVSDNALSGYELDRILADADEALYCSKSSGRNTVSLYDPSAEHTSLLKPDDSPAPLG</sequence>
<keyword evidence="9" id="KW-1185">Reference proteome</keyword>
<name>A0A8J6UER9_9GAMM</name>
<dbReference type="Gene3D" id="3.30.70.270">
    <property type="match status" value="1"/>
</dbReference>
<comment type="cofactor">
    <cofactor evidence="1">
        <name>Mg(2+)</name>
        <dbReference type="ChEBI" id="CHEBI:18420"/>
    </cofactor>
</comment>
<dbReference type="SMART" id="SM00267">
    <property type="entry name" value="GGDEF"/>
    <property type="match status" value="1"/>
</dbReference>
<keyword evidence="4" id="KW-0175">Coiled coil</keyword>
<dbReference type="SUPFAM" id="SSF55073">
    <property type="entry name" value="Nucleotide cyclase"/>
    <property type="match status" value="1"/>
</dbReference>
<dbReference type="EMBL" id="JACXAF010000001">
    <property type="protein sequence ID" value="MBD1388111.1"/>
    <property type="molecule type" value="Genomic_DNA"/>
</dbReference>
<evidence type="ECO:0000259" key="7">
    <source>
        <dbReference type="PROSITE" id="PS50887"/>
    </source>
</evidence>
<evidence type="ECO:0000256" key="1">
    <source>
        <dbReference type="ARBA" id="ARBA00001946"/>
    </source>
</evidence>
<evidence type="ECO:0000256" key="3">
    <source>
        <dbReference type="ARBA" id="ARBA00034247"/>
    </source>
</evidence>
<keyword evidence="6" id="KW-0732">Signal</keyword>
<gene>
    <name evidence="8" type="ORF">IC617_01590</name>
</gene>
<keyword evidence="5" id="KW-0472">Membrane</keyword>
<organism evidence="8 9">
    <name type="scientific">Neiella litorisoli</name>
    <dbReference type="NCBI Taxonomy" id="2771431"/>
    <lineage>
        <taxon>Bacteria</taxon>
        <taxon>Pseudomonadati</taxon>
        <taxon>Pseudomonadota</taxon>
        <taxon>Gammaproteobacteria</taxon>
        <taxon>Alteromonadales</taxon>
        <taxon>Echinimonadaceae</taxon>
        <taxon>Neiella</taxon>
    </lineage>
</organism>
<keyword evidence="5" id="KW-1133">Transmembrane helix</keyword>
<evidence type="ECO:0000256" key="4">
    <source>
        <dbReference type="SAM" id="Coils"/>
    </source>
</evidence>
<dbReference type="NCBIfam" id="TIGR00254">
    <property type="entry name" value="GGDEF"/>
    <property type="match status" value="1"/>
</dbReference>
<dbReference type="Pfam" id="PF00990">
    <property type="entry name" value="GGDEF"/>
    <property type="match status" value="1"/>
</dbReference>
<dbReference type="EC" id="2.7.7.65" evidence="2"/>
<dbReference type="Proteomes" id="UP000638014">
    <property type="component" value="Unassembled WGS sequence"/>
</dbReference>
<feature type="transmembrane region" description="Helical" evidence="5">
    <location>
        <begin position="383"/>
        <end position="400"/>
    </location>
</feature>
<reference evidence="8" key="1">
    <citation type="submission" date="2020-09" db="EMBL/GenBank/DDBJ databases">
        <title>A novel bacterium of genus Neiella, isolated from South China Sea.</title>
        <authorList>
            <person name="Huang H."/>
            <person name="Mo K."/>
            <person name="Hu Y."/>
        </authorList>
    </citation>
    <scope>NUCLEOTIDE SEQUENCE</scope>
    <source>
        <strain evidence="8">HB171785</strain>
    </source>
</reference>
<dbReference type="InterPro" id="IPR043128">
    <property type="entry name" value="Rev_trsase/Diguanyl_cyclase"/>
</dbReference>
<comment type="caution">
    <text evidence="8">The sequence shown here is derived from an EMBL/GenBank/DDBJ whole genome shotgun (WGS) entry which is preliminary data.</text>
</comment>
<evidence type="ECO:0000256" key="6">
    <source>
        <dbReference type="SAM" id="SignalP"/>
    </source>
</evidence>
<dbReference type="CDD" id="cd01949">
    <property type="entry name" value="GGDEF"/>
    <property type="match status" value="1"/>
</dbReference>
<feature type="chain" id="PRO_5035261687" description="diguanylate cyclase" evidence="6">
    <location>
        <begin position="25"/>
        <end position="594"/>
    </location>
</feature>
<comment type="catalytic activity">
    <reaction evidence="3">
        <text>2 GTP = 3',3'-c-di-GMP + 2 diphosphate</text>
        <dbReference type="Rhea" id="RHEA:24898"/>
        <dbReference type="ChEBI" id="CHEBI:33019"/>
        <dbReference type="ChEBI" id="CHEBI:37565"/>
        <dbReference type="ChEBI" id="CHEBI:58805"/>
        <dbReference type="EC" id="2.7.7.65"/>
    </reaction>
</comment>
<proteinExistence type="predicted"/>
<feature type="coiled-coil region" evidence="4">
    <location>
        <begin position="343"/>
        <end position="386"/>
    </location>
</feature>
<evidence type="ECO:0000256" key="5">
    <source>
        <dbReference type="SAM" id="Phobius"/>
    </source>
</evidence>
<dbReference type="FunFam" id="3.30.70.270:FF:000001">
    <property type="entry name" value="Diguanylate cyclase domain protein"/>
    <property type="match status" value="1"/>
</dbReference>
<feature type="signal peptide" evidence="6">
    <location>
        <begin position="1"/>
        <end position="24"/>
    </location>
</feature>
<dbReference type="PANTHER" id="PTHR45138">
    <property type="entry name" value="REGULATORY COMPONENTS OF SENSORY TRANSDUCTION SYSTEM"/>
    <property type="match status" value="1"/>
</dbReference>
<evidence type="ECO:0000313" key="9">
    <source>
        <dbReference type="Proteomes" id="UP000638014"/>
    </source>
</evidence>
<dbReference type="GO" id="GO:0005886">
    <property type="term" value="C:plasma membrane"/>
    <property type="evidence" value="ECO:0007669"/>
    <property type="project" value="TreeGrafter"/>
</dbReference>
<dbReference type="GO" id="GO:0043709">
    <property type="term" value="P:cell adhesion involved in single-species biofilm formation"/>
    <property type="evidence" value="ECO:0007669"/>
    <property type="project" value="TreeGrafter"/>
</dbReference>
<dbReference type="AlphaFoldDB" id="A0A8J6UER9"/>
<dbReference type="RefSeq" id="WP_191143225.1">
    <property type="nucleotide sequence ID" value="NZ_JACXAF010000001.1"/>
</dbReference>
<keyword evidence="5" id="KW-0812">Transmembrane</keyword>
<dbReference type="PROSITE" id="PS50887">
    <property type="entry name" value="GGDEF"/>
    <property type="match status" value="1"/>
</dbReference>
<dbReference type="InterPro" id="IPR050469">
    <property type="entry name" value="Diguanylate_Cyclase"/>
</dbReference>
<accession>A0A8J6UER9</accession>
<dbReference type="InterPro" id="IPR000160">
    <property type="entry name" value="GGDEF_dom"/>
</dbReference>
<protein>
    <recommendedName>
        <fullName evidence="2">diguanylate cyclase</fullName>
        <ecNumber evidence="2">2.7.7.65</ecNumber>
    </recommendedName>
</protein>
<dbReference type="InterPro" id="IPR029787">
    <property type="entry name" value="Nucleotide_cyclase"/>
</dbReference>
<dbReference type="GO" id="GO:1902201">
    <property type="term" value="P:negative regulation of bacterial-type flagellum-dependent cell motility"/>
    <property type="evidence" value="ECO:0007669"/>
    <property type="project" value="TreeGrafter"/>
</dbReference>
<evidence type="ECO:0000256" key="2">
    <source>
        <dbReference type="ARBA" id="ARBA00012528"/>
    </source>
</evidence>
<dbReference type="GO" id="GO:0052621">
    <property type="term" value="F:diguanylate cyclase activity"/>
    <property type="evidence" value="ECO:0007669"/>
    <property type="project" value="UniProtKB-EC"/>
</dbReference>